<comment type="caution">
    <text evidence="1">The sequence shown here is derived from an EMBL/GenBank/DDBJ whole genome shotgun (WGS) entry which is preliminary data.</text>
</comment>
<protein>
    <recommendedName>
        <fullName evidence="3">F-box domain-containing protein</fullName>
    </recommendedName>
</protein>
<evidence type="ECO:0000313" key="1">
    <source>
        <dbReference type="EMBL" id="KAF5389953.1"/>
    </source>
</evidence>
<dbReference type="EMBL" id="JAACJN010000019">
    <property type="protein sequence ID" value="KAF5389953.1"/>
    <property type="molecule type" value="Genomic_DNA"/>
</dbReference>
<proteinExistence type="predicted"/>
<dbReference type="OrthoDB" id="2821699at2759"/>
<reference evidence="1 2" key="1">
    <citation type="journal article" date="2020" name="ISME J.">
        <title>Uncovering the hidden diversity of litter-decomposition mechanisms in mushroom-forming fungi.</title>
        <authorList>
            <person name="Floudas D."/>
            <person name="Bentzer J."/>
            <person name="Ahren D."/>
            <person name="Johansson T."/>
            <person name="Persson P."/>
            <person name="Tunlid A."/>
        </authorList>
    </citation>
    <scope>NUCLEOTIDE SEQUENCE [LARGE SCALE GENOMIC DNA]</scope>
    <source>
        <strain evidence="1 2">CBS 406.79</strain>
    </source>
</reference>
<organism evidence="1 2">
    <name type="scientific">Collybiopsis confluens</name>
    <dbReference type="NCBI Taxonomy" id="2823264"/>
    <lineage>
        <taxon>Eukaryota</taxon>
        <taxon>Fungi</taxon>
        <taxon>Dikarya</taxon>
        <taxon>Basidiomycota</taxon>
        <taxon>Agaricomycotina</taxon>
        <taxon>Agaricomycetes</taxon>
        <taxon>Agaricomycetidae</taxon>
        <taxon>Agaricales</taxon>
        <taxon>Marasmiineae</taxon>
        <taxon>Omphalotaceae</taxon>
        <taxon>Collybiopsis</taxon>
    </lineage>
</organism>
<evidence type="ECO:0000313" key="2">
    <source>
        <dbReference type="Proteomes" id="UP000518752"/>
    </source>
</evidence>
<dbReference type="AlphaFoldDB" id="A0A8H5HV28"/>
<accession>A0A8H5HV28</accession>
<evidence type="ECO:0008006" key="3">
    <source>
        <dbReference type="Google" id="ProtNLM"/>
    </source>
</evidence>
<keyword evidence="2" id="KW-1185">Reference proteome</keyword>
<name>A0A8H5HV28_9AGAR</name>
<sequence>MDPTPADRLFPNEIFDLIVSNFSNDPCSLRNLALVCRDLRFMAQSHIFRTLTVKTVYSSGRFRVSPVLLRFYHLIRNPETMHLRKLVHHIELNWGFADEEQLSATQFIFQSLPSISRLKIHGSARSEFVDAIKANLATNLNELWIKTTTFAKPEDLDSFQSMLSSMTCLKFLAVSFWCLLSSDPARDMNRALVLPDTLHAVSFMHPDNVFLRAIALGLECTPYPLPPPVVILEFWDPIRVNKSARDILWEAIGNNSLVVLDVEDGRISDETGEAVSLSLFYLIAYTDPSTSTDMISVTKGLKVRKLLFSCLNKRFNSLATFFTCLIPVLPEPVRQICIDFRLSTYHTCNTEDSSSDFQNELDAERWAKLDEVLVKRFEAGLLDSVQFRCTERIGSFGYSASLQSSGSGSTSRSIETKLDRRILGHIEGLLPTSCDLGIVEIDHYMMCFEPKM</sequence>
<dbReference type="Proteomes" id="UP000518752">
    <property type="component" value="Unassembled WGS sequence"/>
</dbReference>
<gene>
    <name evidence="1" type="ORF">D9757_003601</name>
</gene>